<name>A0A147BCC0_IXORI</name>
<evidence type="ECO:0000313" key="1">
    <source>
        <dbReference type="EMBL" id="JAR88427.1"/>
    </source>
</evidence>
<dbReference type="AlphaFoldDB" id="A0A147BCC0"/>
<protein>
    <submittedName>
        <fullName evidence="1">Putative secreted protein</fullName>
    </submittedName>
</protein>
<sequence>MEAGAWLPYLFALNLGITLEARGAGTQGTVVTGLAFGVEAADVGQAANVLALAVDAGLLVGTVVVVATALYAAVVVTDESGQAFAVSRTLRLRLVLDAHDVGVATVSRQTRAVRVVVDGTAQGVTAAGAEHAARVLADAVDARLVRRAPLVRPTAEDALVALADVPQGTVGVDLALLWWFGWHWPALDPGISDETSLARADRPVSSSDAESVDAARPRQFAQVLTLSAVTRLARQALIVRSTAINAQVVFANLAKGAFAVPLASFFPYFGTVNVGVSRQPGQAYADKAVVCGAAIRIDAAHARKTAGVLAAVADARLVKGTGVVRAAGVHAGALLADAPNGAVAVVVTIVLAGDDALDVGIPAESRRTGADGLVADGKAFRILAAVAVVAGILALTTDAGLVKGAVAIAATALNTDVRLADLANIAVTVMDALRSGLHLNSAAVIVGVPLVARPAGAQRPVHYGPAVGVLPARVLDVARVGALGVDAGLVKGAVRVAATSRGAFPSFADLSWVAGRIR</sequence>
<dbReference type="EMBL" id="GEGO01006977">
    <property type="protein sequence ID" value="JAR88427.1"/>
    <property type="molecule type" value="Transcribed_RNA"/>
</dbReference>
<accession>A0A147BCC0</accession>
<reference evidence="1" key="1">
    <citation type="journal article" date="2018" name="PLoS Negl. Trop. Dis.">
        <title>Sialome diversity of ticks revealed by RNAseq of single tick salivary glands.</title>
        <authorList>
            <person name="Perner J."/>
            <person name="Kropackova S."/>
            <person name="Kopacek P."/>
            <person name="Ribeiro J.M."/>
        </authorList>
    </citation>
    <scope>NUCLEOTIDE SEQUENCE</scope>
    <source>
        <strain evidence="1">Siblings of single egg batch collected in Ceske Budejovice</strain>
        <tissue evidence="1">Salivary glands</tissue>
    </source>
</reference>
<organism evidence="1">
    <name type="scientific">Ixodes ricinus</name>
    <name type="common">Common tick</name>
    <name type="synonym">Acarus ricinus</name>
    <dbReference type="NCBI Taxonomy" id="34613"/>
    <lineage>
        <taxon>Eukaryota</taxon>
        <taxon>Metazoa</taxon>
        <taxon>Ecdysozoa</taxon>
        <taxon>Arthropoda</taxon>
        <taxon>Chelicerata</taxon>
        <taxon>Arachnida</taxon>
        <taxon>Acari</taxon>
        <taxon>Parasitiformes</taxon>
        <taxon>Ixodida</taxon>
        <taxon>Ixodoidea</taxon>
        <taxon>Ixodidae</taxon>
        <taxon>Ixodinae</taxon>
        <taxon>Ixodes</taxon>
    </lineage>
</organism>
<proteinExistence type="predicted"/>